<dbReference type="AlphaFoldDB" id="A0AAV9BT82"/>
<dbReference type="InterPro" id="IPR032675">
    <property type="entry name" value="LRR_dom_sf"/>
</dbReference>
<gene>
    <name evidence="9" type="ORF">QJS04_geneDACA002883</name>
</gene>
<accession>A0AAV9BT82</accession>
<dbReference type="Gene3D" id="3.80.10.10">
    <property type="entry name" value="Ribonuclease Inhibitor"/>
    <property type="match status" value="3"/>
</dbReference>
<organism evidence="9 10">
    <name type="scientific">Acorus gramineus</name>
    <name type="common">Dwarf sweet flag</name>
    <dbReference type="NCBI Taxonomy" id="55184"/>
    <lineage>
        <taxon>Eukaryota</taxon>
        <taxon>Viridiplantae</taxon>
        <taxon>Streptophyta</taxon>
        <taxon>Embryophyta</taxon>
        <taxon>Tracheophyta</taxon>
        <taxon>Spermatophyta</taxon>
        <taxon>Magnoliopsida</taxon>
        <taxon>Liliopsida</taxon>
        <taxon>Acoraceae</taxon>
        <taxon>Acorus</taxon>
    </lineage>
</organism>
<feature type="signal peptide" evidence="8">
    <location>
        <begin position="1"/>
        <end position="26"/>
    </location>
</feature>
<keyword evidence="7" id="KW-1133">Transmembrane helix</keyword>
<evidence type="ECO:0000313" key="10">
    <source>
        <dbReference type="Proteomes" id="UP001179952"/>
    </source>
</evidence>
<evidence type="ECO:0000256" key="1">
    <source>
        <dbReference type="ARBA" id="ARBA00004236"/>
    </source>
</evidence>
<dbReference type="InterPro" id="IPR001611">
    <property type="entry name" value="Leu-rich_rpt"/>
</dbReference>
<evidence type="ECO:0000313" key="9">
    <source>
        <dbReference type="EMBL" id="KAK1279755.1"/>
    </source>
</evidence>
<dbReference type="FunFam" id="3.80.10.10:FF:000375">
    <property type="entry name" value="Piriformospora indica-insensitive protein 2"/>
    <property type="match status" value="1"/>
</dbReference>
<reference evidence="9" key="1">
    <citation type="journal article" date="2023" name="Nat. Commun.">
        <title>Diploid and tetraploid genomes of Acorus and the evolution of monocots.</title>
        <authorList>
            <person name="Ma L."/>
            <person name="Liu K.W."/>
            <person name="Li Z."/>
            <person name="Hsiao Y.Y."/>
            <person name="Qi Y."/>
            <person name="Fu T."/>
            <person name="Tang G.D."/>
            <person name="Zhang D."/>
            <person name="Sun W.H."/>
            <person name="Liu D.K."/>
            <person name="Li Y."/>
            <person name="Chen G.Z."/>
            <person name="Liu X.D."/>
            <person name="Liao X.Y."/>
            <person name="Jiang Y.T."/>
            <person name="Yu X."/>
            <person name="Hao Y."/>
            <person name="Huang J."/>
            <person name="Zhao X.W."/>
            <person name="Ke S."/>
            <person name="Chen Y.Y."/>
            <person name="Wu W.L."/>
            <person name="Hsu J.L."/>
            <person name="Lin Y.F."/>
            <person name="Huang M.D."/>
            <person name="Li C.Y."/>
            <person name="Huang L."/>
            <person name="Wang Z.W."/>
            <person name="Zhao X."/>
            <person name="Zhong W.Y."/>
            <person name="Peng D.H."/>
            <person name="Ahmad S."/>
            <person name="Lan S."/>
            <person name="Zhang J.S."/>
            <person name="Tsai W.C."/>
            <person name="Van de Peer Y."/>
            <person name="Liu Z.J."/>
        </authorList>
    </citation>
    <scope>NUCLEOTIDE SEQUENCE</scope>
    <source>
        <strain evidence="9">SCP</strain>
    </source>
</reference>
<protein>
    <submittedName>
        <fullName evidence="9">Piriformospora indica-insensitive protein 2</fullName>
    </submittedName>
</protein>
<dbReference type="EMBL" id="JAUJYN010000001">
    <property type="protein sequence ID" value="KAK1279755.1"/>
    <property type="molecule type" value="Genomic_DNA"/>
</dbReference>
<evidence type="ECO:0000256" key="6">
    <source>
        <dbReference type="ARBA" id="ARBA00023136"/>
    </source>
</evidence>
<dbReference type="GO" id="GO:0051707">
    <property type="term" value="P:response to other organism"/>
    <property type="evidence" value="ECO:0007669"/>
    <property type="project" value="UniProtKB-ARBA"/>
</dbReference>
<keyword evidence="10" id="KW-1185">Reference proteome</keyword>
<dbReference type="FunFam" id="3.80.10.10:FF:000299">
    <property type="entry name" value="Piriformospora indica-insensitive protein 2"/>
    <property type="match status" value="1"/>
</dbReference>
<dbReference type="Pfam" id="PF00560">
    <property type="entry name" value="LRR_1"/>
    <property type="match status" value="1"/>
</dbReference>
<proteinExistence type="predicted"/>
<keyword evidence="3" id="KW-0433">Leucine-rich repeat</keyword>
<evidence type="ECO:0000256" key="8">
    <source>
        <dbReference type="SAM" id="SignalP"/>
    </source>
</evidence>
<keyword evidence="7" id="KW-0812">Transmembrane</keyword>
<dbReference type="Proteomes" id="UP001179952">
    <property type="component" value="Unassembled WGS sequence"/>
</dbReference>
<feature type="chain" id="PRO_5043608734" evidence="8">
    <location>
        <begin position="27"/>
        <end position="479"/>
    </location>
</feature>
<dbReference type="SUPFAM" id="SSF52058">
    <property type="entry name" value="L domain-like"/>
    <property type="match status" value="1"/>
</dbReference>
<keyword evidence="5" id="KW-0677">Repeat</keyword>
<keyword evidence="6 7" id="KW-0472">Membrane</keyword>
<comment type="caution">
    <text evidence="9">The sequence shown here is derived from an EMBL/GenBank/DDBJ whole genome shotgun (WGS) entry which is preliminary data.</text>
</comment>
<evidence type="ECO:0000256" key="4">
    <source>
        <dbReference type="ARBA" id="ARBA00022729"/>
    </source>
</evidence>
<dbReference type="PANTHER" id="PTHR46662:SF104">
    <property type="entry name" value="GPI-ANCHORED ADHESIN-LIKE PROTEIN PGA55-RELATED"/>
    <property type="match status" value="1"/>
</dbReference>
<dbReference type="FunFam" id="3.80.10.10:FF:000269">
    <property type="entry name" value="Piriformospora indica-insensitive protein 2"/>
    <property type="match status" value="1"/>
</dbReference>
<keyword evidence="4 8" id="KW-0732">Signal</keyword>
<sequence length="479" mass="52049">MGRCMCFEALLLLLLLCLLSRSGVSAEEDASTAPMENSEIAALYSVMQSFVGKWWKGSELYPDPCGWTPIQGVSCDIFNGLWYVTVLNIGPILENSIECTPEADFPPQLFELKHLKSLSLFNCFTSPTHHPTKIPTQNWEKLAGSLETLEFRSNPGLTGEIPFSLGRLVKLQSLVLVENALMGEIPTSIGSLTSLKKLALTSNLFSGQIPSSLGNLTDLLIFDLSMNSLSGTVPFTLSGLRSLLKLDLSNNALEGKLPMELGLLKNLTLLDLRSNNFSGGLVQSLQYMDSIQDVLLSNNSLEGSLMGFGWESLQNLTTLDLSNTGLNGQIPESIGGLKRLRFLALGNNRLSGSVPASLANLPSISALYLNGNNLTGELLFSDAFYEKMGRRFAAWSNPNLCYGVGLARTGHKPSGVRQCEQHEVSITSSNLKTVVVGDDRSPEASFMASPGFSASFVGEFWFVFFAKELVVILLLVLLL</sequence>
<dbReference type="PANTHER" id="PTHR46662">
    <property type="entry name" value="DI-GLUCOSE BINDING PROTEIN WITH LEUCINE-RICH REPEAT DOMAIN-CONTAINING PROTEIN"/>
    <property type="match status" value="1"/>
</dbReference>
<evidence type="ECO:0000256" key="5">
    <source>
        <dbReference type="ARBA" id="ARBA00022737"/>
    </source>
</evidence>
<evidence type="ECO:0000256" key="7">
    <source>
        <dbReference type="SAM" id="Phobius"/>
    </source>
</evidence>
<evidence type="ECO:0000256" key="2">
    <source>
        <dbReference type="ARBA" id="ARBA00022475"/>
    </source>
</evidence>
<dbReference type="Pfam" id="PF13855">
    <property type="entry name" value="LRR_8"/>
    <property type="match status" value="2"/>
</dbReference>
<name>A0AAV9BT82_ACOGR</name>
<comment type="subcellular location">
    <subcellularLocation>
        <location evidence="1">Cell membrane</location>
    </subcellularLocation>
</comment>
<evidence type="ECO:0000256" key="3">
    <source>
        <dbReference type="ARBA" id="ARBA00022614"/>
    </source>
</evidence>
<keyword evidence="2" id="KW-1003">Cell membrane</keyword>
<feature type="transmembrane region" description="Helical" evidence="7">
    <location>
        <begin position="460"/>
        <end position="478"/>
    </location>
</feature>
<reference evidence="9" key="2">
    <citation type="submission" date="2023-06" db="EMBL/GenBank/DDBJ databases">
        <authorList>
            <person name="Ma L."/>
            <person name="Liu K.-W."/>
            <person name="Li Z."/>
            <person name="Hsiao Y.-Y."/>
            <person name="Qi Y."/>
            <person name="Fu T."/>
            <person name="Tang G."/>
            <person name="Zhang D."/>
            <person name="Sun W.-H."/>
            <person name="Liu D.-K."/>
            <person name="Li Y."/>
            <person name="Chen G.-Z."/>
            <person name="Liu X.-D."/>
            <person name="Liao X.-Y."/>
            <person name="Jiang Y.-T."/>
            <person name="Yu X."/>
            <person name="Hao Y."/>
            <person name="Huang J."/>
            <person name="Zhao X.-W."/>
            <person name="Ke S."/>
            <person name="Chen Y.-Y."/>
            <person name="Wu W.-L."/>
            <person name="Hsu J.-L."/>
            <person name="Lin Y.-F."/>
            <person name="Huang M.-D."/>
            <person name="Li C.-Y."/>
            <person name="Huang L."/>
            <person name="Wang Z.-W."/>
            <person name="Zhao X."/>
            <person name="Zhong W.-Y."/>
            <person name="Peng D.-H."/>
            <person name="Ahmad S."/>
            <person name="Lan S."/>
            <person name="Zhang J.-S."/>
            <person name="Tsai W.-C."/>
            <person name="Van De Peer Y."/>
            <person name="Liu Z.-J."/>
        </authorList>
    </citation>
    <scope>NUCLEOTIDE SEQUENCE</scope>
    <source>
        <strain evidence="9">SCP</strain>
        <tissue evidence="9">Leaves</tissue>
    </source>
</reference>
<dbReference type="GO" id="GO:0005886">
    <property type="term" value="C:plasma membrane"/>
    <property type="evidence" value="ECO:0007669"/>
    <property type="project" value="UniProtKB-SubCell"/>
</dbReference>